<reference evidence="2 3" key="1">
    <citation type="submission" date="2018-09" db="EMBL/GenBank/DDBJ databases">
        <authorList>
            <person name="Tagini F."/>
        </authorList>
    </citation>
    <scope>NUCLEOTIDE SEQUENCE [LARGE SCALE GENOMIC DNA]</scope>
    <source>
        <strain evidence="2 3">MK136</strain>
    </source>
</reference>
<feature type="transmembrane region" description="Helical" evidence="1">
    <location>
        <begin position="42"/>
        <end position="63"/>
    </location>
</feature>
<evidence type="ECO:0000313" key="3">
    <source>
        <dbReference type="Proteomes" id="UP000273307"/>
    </source>
</evidence>
<dbReference type="Proteomes" id="UP000273307">
    <property type="component" value="Unassembled WGS sequence"/>
</dbReference>
<keyword evidence="3" id="KW-1185">Reference proteome</keyword>
<protein>
    <submittedName>
        <fullName evidence="2">Uncharacterized protein</fullName>
    </submittedName>
</protein>
<evidence type="ECO:0000313" key="2">
    <source>
        <dbReference type="EMBL" id="VBA32042.1"/>
    </source>
</evidence>
<evidence type="ECO:0000256" key="1">
    <source>
        <dbReference type="SAM" id="Phobius"/>
    </source>
</evidence>
<name>A0A498PP41_9MYCO</name>
<organism evidence="2 3">
    <name type="scientific">Mycobacterium attenuatum</name>
    <dbReference type="NCBI Taxonomy" id="2341086"/>
    <lineage>
        <taxon>Bacteria</taxon>
        <taxon>Bacillati</taxon>
        <taxon>Actinomycetota</taxon>
        <taxon>Actinomycetes</taxon>
        <taxon>Mycobacteriales</taxon>
        <taxon>Mycobacteriaceae</taxon>
        <taxon>Mycobacterium</taxon>
    </lineage>
</organism>
<accession>A0A498PP41</accession>
<keyword evidence="1" id="KW-0812">Transmembrane</keyword>
<gene>
    <name evidence="2" type="ORF">LAUMK136_00182</name>
</gene>
<keyword evidence="1" id="KW-1133">Transmembrane helix</keyword>
<dbReference type="AlphaFoldDB" id="A0A498PP41"/>
<sequence>MPTIGYWFAVNTLLAYCEFTTSIAIALPYIELITDRASSRGYVDCLFQLGGIAGSVAIAGAVLETRLATNRNVFLWGCY</sequence>
<proteinExistence type="predicted"/>
<keyword evidence="1" id="KW-0472">Membrane</keyword>
<feature type="transmembrane region" description="Helical" evidence="1">
    <location>
        <begin position="6"/>
        <end position="30"/>
    </location>
</feature>
<dbReference type="EMBL" id="UPHP01000002">
    <property type="protein sequence ID" value="VBA32042.1"/>
    <property type="molecule type" value="Genomic_DNA"/>
</dbReference>